<organism evidence="2 3">
    <name type="scientific">Brachybacterium fresconis</name>
    <dbReference type="NCBI Taxonomy" id="173363"/>
    <lineage>
        <taxon>Bacteria</taxon>
        <taxon>Bacillati</taxon>
        <taxon>Actinomycetota</taxon>
        <taxon>Actinomycetes</taxon>
        <taxon>Micrococcales</taxon>
        <taxon>Dermabacteraceae</taxon>
        <taxon>Brachybacterium</taxon>
    </lineage>
</organism>
<accession>A0ABS4YMZ2</accession>
<proteinExistence type="predicted"/>
<dbReference type="Proteomes" id="UP000698222">
    <property type="component" value="Unassembled WGS sequence"/>
</dbReference>
<comment type="caution">
    <text evidence="2">The sequence shown here is derived from an EMBL/GenBank/DDBJ whole genome shotgun (WGS) entry which is preliminary data.</text>
</comment>
<feature type="transmembrane region" description="Helical" evidence="1">
    <location>
        <begin position="83"/>
        <end position="106"/>
    </location>
</feature>
<feature type="transmembrane region" description="Helical" evidence="1">
    <location>
        <begin position="260"/>
        <end position="278"/>
    </location>
</feature>
<protein>
    <submittedName>
        <fullName evidence="2">Peptidoglycan/LPS O-acetylase OafA/YrhL</fullName>
    </submittedName>
</protein>
<evidence type="ECO:0000313" key="2">
    <source>
        <dbReference type="EMBL" id="MBP2410123.1"/>
    </source>
</evidence>
<keyword evidence="1" id="KW-1133">Transmembrane helix</keyword>
<feature type="transmembrane region" description="Helical" evidence="1">
    <location>
        <begin position="51"/>
        <end position="71"/>
    </location>
</feature>
<keyword evidence="1" id="KW-0812">Transmembrane</keyword>
<feature type="transmembrane region" description="Helical" evidence="1">
    <location>
        <begin position="320"/>
        <end position="338"/>
    </location>
</feature>
<evidence type="ECO:0000313" key="3">
    <source>
        <dbReference type="Proteomes" id="UP000698222"/>
    </source>
</evidence>
<dbReference type="EMBL" id="JAGIOC010000001">
    <property type="protein sequence ID" value="MBP2410123.1"/>
    <property type="molecule type" value="Genomic_DNA"/>
</dbReference>
<sequence length="358" mass="37193">MHRQQPPLVQDRAPEPRRRLTGRAAQILGLLALSGIGAELLAAYSDSTGDPGAIAFALVFFGALYGAPALLARDLARRLGWGWPSLLVMFAALGVVQACLIDQSLFAADYGGYTGWAENREPTLIPALGFSGYNAYSFLIGHVIFSFAAPVALAEAWSPRRARTPWLGRIGTILAGLAYLGAAALIVSDPESQSGSVPQLLGACGVVGALVIVAAVVGRRARAAASEPSAARGEIPLWAIVLTAVVAAVVPDLVPPTWPGVAGAVAVSAGFGIALLLAARRRRWSIRHAAAVAVGFLLARGLLAFTYFPLSGEVSPAAKYTHNAVMLLVVLFAGAVALRRHPRSPESIRGTGVASSDP</sequence>
<feature type="transmembrane region" description="Helical" evidence="1">
    <location>
        <begin position="166"/>
        <end position="187"/>
    </location>
</feature>
<feature type="transmembrane region" description="Helical" evidence="1">
    <location>
        <begin position="27"/>
        <end position="45"/>
    </location>
</feature>
<feature type="transmembrane region" description="Helical" evidence="1">
    <location>
        <begin position="135"/>
        <end position="154"/>
    </location>
</feature>
<feature type="transmembrane region" description="Helical" evidence="1">
    <location>
        <begin position="290"/>
        <end position="308"/>
    </location>
</feature>
<keyword evidence="1" id="KW-0472">Membrane</keyword>
<keyword evidence="3" id="KW-1185">Reference proteome</keyword>
<gene>
    <name evidence="2" type="ORF">JOF44_003026</name>
</gene>
<reference evidence="2 3" key="1">
    <citation type="submission" date="2021-03" db="EMBL/GenBank/DDBJ databases">
        <title>Sequencing the genomes of 1000 actinobacteria strains.</title>
        <authorList>
            <person name="Klenk H.-P."/>
        </authorList>
    </citation>
    <scope>NUCLEOTIDE SEQUENCE [LARGE SCALE GENOMIC DNA]</scope>
    <source>
        <strain evidence="2 3">DSM 14564</strain>
    </source>
</reference>
<name>A0ABS4YMZ2_9MICO</name>
<feature type="transmembrane region" description="Helical" evidence="1">
    <location>
        <begin position="199"/>
        <end position="217"/>
    </location>
</feature>
<evidence type="ECO:0000256" key="1">
    <source>
        <dbReference type="SAM" id="Phobius"/>
    </source>
</evidence>
<feature type="transmembrane region" description="Helical" evidence="1">
    <location>
        <begin position="237"/>
        <end position="254"/>
    </location>
</feature>
<dbReference type="RefSeq" id="WP_245348969.1">
    <property type="nucleotide sequence ID" value="NZ_BAAAJV010000041.1"/>
</dbReference>